<dbReference type="Gene3D" id="6.10.140.2220">
    <property type="match status" value="1"/>
</dbReference>
<evidence type="ECO:0000256" key="4">
    <source>
        <dbReference type="PROSITE-ProRule" id="PRU00134"/>
    </source>
</evidence>
<evidence type="ECO:0000256" key="2">
    <source>
        <dbReference type="ARBA" id="ARBA00022771"/>
    </source>
</evidence>
<organism evidence="7 8">
    <name type="scientific">Candolleomyces aberdarensis</name>
    <dbReference type="NCBI Taxonomy" id="2316362"/>
    <lineage>
        <taxon>Eukaryota</taxon>
        <taxon>Fungi</taxon>
        <taxon>Dikarya</taxon>
        <taxon>Basidiomycota</taxon>
        <taxon>Agaricomycotina</taxon>
        <taxon>Agaricomycetes</taxon>
        <taxon>Agaricomycetidae</taxon>
        <taxon>Agaricales</taxon>
        <taxon>Agaricineae</taxon>
        <taxon>Psathyrellaceae</taxon>
        <taxon>Candolleomyces</taxon>
    </lineage>
</organism>
<dbReference type="InterPro" id="IPR027417">
    <property type="entry name" value="P-loop_NTPase"/>
</dbReference>
<dbReference type="EMBL" id="SDEE01000059">
    <property type="protein sequence ID" value="RXW22846.1"/>
    <property type="molecule type" value="Genomic_DNA"/>
</dbReference>
<protein>
    <recommendedName>
        <fullName evidence="6">MYND-type domain-containing protein</fullName>
    </recommendedName>
</protein>
<feature type="compositionally biased region" description="Low complexity" evidence="5">
    <location>
        <begin position="787"/>
        <end position="813"/>
    </location>
</feature>
<name>A0A4Q2DT58_9AGAR</name>
<accession>A0A4Q2DT58</accession>
<gene>
    <name evidence="7" type="ORF">EST38_g3012</name>
</gene>
<feature type="domain" description="MYND-type" evidence="6">
    <location>
        <begin position="464"/>
        <end position="508"/>
    </location>
</feature>
<keyword evidence="3" id="KW-0862">Zinc</keyword>
<dbReference type="InterPro" id="IPR002893">
    <property type="entry name" value="Znf_MYND"/>
</dbReference>
<evidence type="ECO:0000259" key="6">
    <source>
        <dbReference type="PROSITE" id="PS50865"/>
    </source>
</evidence>
<proteinExistence type="predicted"/>
<feature type="region of interest" description="Disordered" evidence="5">
    <location>
        <begin position="784"/>
        <end position="813"/>
    </location>
</feature>
<evidence type="ECO:0000256" key="5">
    <source>
        <dbReference type="SAM" id="MobiDB-lite"/>
    </source>
</evidence>
<keyword evidence="2 4" id="KW-0863">Zinc-finger</keyword>
<dbReference type="InterPro" id="IPR047187">
    <property type="entry name" value="SF1_C_Upf1"/>
</dbReference>
<dbReference type="GO" id="GO:0008270">
    <property type="term" value="F:zinc ion binding"/>
    <property type="evidence" value="ECO:0007669"/>
    <property type="project" value="UniProtKB-KW"/>
</dbReference>
<evidence type="ECO:0000256" key="1">
    <source>
        <dbReference type="ARBA" id="ARBA00022723"/>
    </source>
</evidence>
<dbReference type="PANTHER" id="PTHR10887:SF495">
    <property type="entry name" value="HELICASE SENATAXIN ISOFORM X1-RELATED"/>
    <property type="match status" value="1"/>
</dbReference>
<evidence type="ECO:0000256" key="3">
    <source>
        <dbReference type="ARBA" id="ARBA00022833"/>
    </source>
</evidence>
<reference evidence="7 8" key="1">
    <citation type="submission" date="2019-01" db="EMBL/GenBank/DDBJ databases">
        <title>Draft genome sequence of Psathyrella aberdarensis IHI B618.</title>
        <authorList>
            <person name="Buettner E."/>
            <person name="Kellner H."/>
        </authorList>
    </citation>
    <scope>NUCLEOTIDE SEQUENCE [LARGE SCALE GENOMIC DNA]</scope>
    <source>
        <strain evidence="7 8">IHI B618</strain>
    </source>
</reference>
<dbReference type="InterPro" id="IPR045055">
    <property type="entry name" value="DNA2/NAM7-like"/>
</dbReference>
<evidence type="ECO:0000313" key="8">
    <source>
        <dbReference type="Proteomes" id="UP000290288"/>
    </source>
</evidence>
<dbReference type="STRING" id="2316362.A0A4Q2DT58"/>
<dbReference type="Pfam" id="PF01753">
    <property type="entry name" value="zf-MYND"/>
    <property type="match status" value="1"/>
</dbReference>
<dbReference type="Pfam" id="PF13087">
    <property type="entry name" value="AAA_12"/>
    <property type="match status" value="1"/>
</dbReference>
<comment type="caution">
    <text evidence="7">The sequence shown here is derived from an EMBL/GenBank/DDBJ whole genome shotgun (WGS) entry which is preliminary data.</text>
</comment>
<dbReference type="PROSITE" id="PS50865">
    <property type="entry name" value="ZF_MYND_2"/>
    <property type="match status" value="1"/>
</dbReference>
<dbReference type="PANTHER" id="PTHR10887">
    <property type="entry name" value="DNA2/NAM7 HELICASE FAMILY"/>
    <property type="match status" value="1"/>
</dbReference>
<keyword evidence="8" id="KW-1185">Reference proteome</keyword>
<dbReference type="CDD" id="cd17934">
    <property type="entry name" value="DEXXQc_Upf1-like"/>
    <property type="match status" value="1"/>
</dbReference>
<dbReference type="OrthoDB" id="6513042at2759"/>
<dbReference type="Gene3D" id="3.40.50.300">
    <property type="entry name" value="P-loop containing nucleotide triphosphate hydrolases"/>
    <property type="match status" value="2"/>
</dbReference>
<dbReference type="SUPFAM" id="SSF52540">
    <property type="entry name" value="P-loop containing nucleoside triphosphate hydrolases"/>
    <property type="match status" value="1"/>
</dbReference>
<dbReference type="SUPFAM" id="SSF144232">
    <property type="entry name" value="HIT/MYND zinc finger-like"/>
    <property type="match status" value="1"/>
</dbReference>
<dbReference type="CDD" id="cd18808">
    <property type="entry name" value="SF1_C_Upf1"/>
    <property type="match status" value="1"/>
</dbReference>
<sequence length="1509" mass="168760">MSYPGGTTEKLLDSAKSPANIEALVQVSLNLTPEDFNLDVLKVFLHHLSPEIKSIPQHVKPDQVEDFRALRIRAAALSASRGLPAILRATQPLKPSVRKEVANEILPSLEGILEWYERILGHPVAGNLSQHAELDARNPTLMCATLRGFMTLDPRLERVLMSSYTAASFAISAFTARDMQGKPYISFEDFSHIHPTIDCLQTFLYYDNSRRMVFDFIGDSTRESEALRTQVINCFIDRCEYIKNLDYDAVSTQLKNSPMRLPGLKQTSPSMAPIMTLKQLLSAAKDLFQNPTVQRAFLESSFLKAFCQALSAWLLDRTPKRREPEFVKEGFALVYQSLWLLGNEGTTRNRLCFRAFESMIHGGMFSLVTQALKTILDADADRDWELGNTLTFIVHTFKSHCQYPGAASFISQFYLGGNVKQMEQSITERSQMNGMYWMRLNLEIALAGDIAAENEAGIIPLCDNLKCNKRGNNRQYNPSKRCSGCHAVVYCSNSCQKKDWNALHREECKHAEVDYKRVDQDRKGYSLKLRYFQTLFAYRMVTVESFYSDWEATLPLPPTRVPRVMFMDGWDSTSPTLAEYPNLHRLEAKPPMSLGVLVAPTNGPVKTHYFDERAGRLIREHYLEGGARRGTQLVEWVFRFGDKEVFVLVKMKEAFRPSGNSTEKSFNLVSSVARFKHLADTWEALRLPARSGVLGDAEADNTIGIHDVYPPRKPVLSGPSANLNRRINVVSLSESKVTPKTISAFDKSESPILGLAAGHTRNGKLSALAICDGSSAIIVDFKGGAGKSSSKGKQGTPDSSGSGPDSSNAAGANSSGRKLIEEKLLGQAANTVLAAFDMGPLALSLYTDFGISVSNAIDVQSTFPELGKSPYAVVEAALRHAQLDKVKPSAERIGSEFLNTTYESIELNCRKELVCRAWLAHYLIDVCLDDQAREEVKKVNTKGIPPEFLKIIAKICTDAHRLSLGESPTTKHRIGNVRNEDGVTHIDAAAYKHKFRGTNKSGRIVAENERGRFAIHTAIDNVKNGSGAVQSVINANTTIISTETTGYDRPTLAASRRAKIILRVLQGKEDIFVDNPWIRNIWFSPDGTLVWPEEWSSPISPTSRLPPDTYTYELPKLNPSQQIAVNSMLSTKDSYRCVIVQGPPGTGKTSVIAAYVILAARRGYDGIWLIAQSNVAVKNIALKLLKVGYQDWKILVAKEFHNGWHEHLYTEDTRFDGHLLISYRFKKIRRRDLEGCRVILSTLSMLSNIYIHKFTRHIPMKTLIVDEASQIEVGSYVPAFTAFPSLRKVCWIGDNKQLPPHGQEQLEELQSIFEVPHLEKHVIFLDTQYRMPPEIGGIISDAIYGSKLKSNPLHPVTSDTISCYFINVPQGRESKAETSWKNIAEQAVVLKLAQHLQEADMAYKIITPYEGQTTDKCFNVDSFQGNEEDYIVISLVRSRELGFLDNLRRTNVMLTRCKKGMFIITSRKFMDGVGGNSLAGKLLSCLEDRLGDRVWLTEEQIDQGQISNI</sequence>
<evidence type="ECO:0000313" key="7">
    <source>
        <dbReference type="EMBL" id="RXW22846.1"/>
    </source>
</evidence>
<dbReference type="Pfam" id="PF13245">
    <property type="entry name" value="AAA_19"/>
    <property type="match status" value="1"/>
</dbReference>
<keyword evidence="1" id="KW-0479">Metal-binding</keyword>
<dbReference type="Proteomes" id="UP000290288">
    <property type="component" value="Unassembled WGS sequence"/>
</dbReference>
<dbReference type="InterPro" id="IPR041679">
    <property type="entry name" value="DNA2/NAM7-like_C"/>
</dbReference>